<proteinExistence type="predicted"/>
<keyword evidence="2" id="KW-1185">Reference proteome</keyword>
<dbReference type="EMBL" id="CM056741">
    <property type="protein sequence ID" value="KAJ8682165.1"/>
    <property type="molecule type" value="Genomic_DNA"/>
</dbReference>
<comment type="caution">
    <text evidence="1">The sequence shown here is derived from an EMBL/GenBank/DDBJ whole genome shotgun (WGS) entry which is preliminary data.</text>
</comment>
<accession>A0ACC2PF11</accession>
<organism evidence="1 2">
    <name type="scientific">Eretmocerus hayati</name>
    <dbReference type="NCBI Taxonomy" id="131215"/>
    <lineage>
        <taxon>Eukaryota</taxon>
        <taxon>Metazoa</taxon>
        <taxon>Ecdysozoa</taxon>
        <taxon>Arthropoda</taxon>
        <taxon>Hexapoda</taxon>
        <taxon>Insecta</taxon>
        <taxon>Pterygota</taxon>
        <taxon>Neoptera</taxon>
        <taxon>Endopterygota</taxon>
        <taxon>Hymenoptera</taxon>
        <taxon>Apocrita</taxon>
        <taxon>Proctotrupomorpha</taxon>
        <taxon>Chalcidoidea</taxon>
        <taxon>Aphelinidae</taxon>
        <taxon>Aphelininae</taxon>
        <taxon>Eretmocerus</taxon>
    </lineage>
</organism>
<name>A0ACC2PF11_9HYME</name>
<gene>
    <name evidence="1" type="ORF">QAD02_017957</name>
</gene>
<sequence length="199" mass="21661">MAQRQRVPPQMNSNEEARDRELELLRQQIAAGEARQAATRQALEQQLLEVQAERDQLRRAEARRSSSGSERGGNHSLHTASSSVPADPSVAALMQQVAVLQEAVARLSNSTVRLPSQSPMLQGPAATPTASLNGSEPQQMVTEQPVLADFVPGLSTGAQCSPSATTRDMREFPGTEGRWLSECRKLSECRQLSECSRGR</sequence>
<reference evidence="1" key="1">
    <citation type="submission" date="2023-04" db="EMBL/GenBank/DDBJ databases">
        <title>A chromosome-level genome assembly of the parasitoid wasp Eretmocerus hayati.</title>
        <authorList>
            <person name="Zhong Y."/>
            <person name="Liu S."/>
            <person name="Liu Y."/>
        </authorList>
    </citation>
    <scope>NUCLEOTIDE SEQUENCE</scope>
    <source>
        <strain evidence="1">ZJU_SS_LIU_2023</strain>
    </source>
</reference>
<dbReference type="Proteomes" id="UP001239111">
    <property type="component" value="Chromosome 1"/>
</dbReference>
<evidence type="ECO:0000313" key="2">
    <source>
        <dbReference type="Proteomes" id="UP001239111"/>
    </source>
</evidence>
<evidence type="ECO:0000313" key="1">
    <source>
        <dbReference type="EMBL" id="KAJ8682165.1"/>
    </source>
</evidence>
<protein>
    <submittedName>
        <fullName evidence="1">Uncharacterized protein</fullName>
    </submittedName>
</protein>